<feature type="repeat" description="Solcar" evidence="8">
    <location>
        <begin position="311"/>
        <end position="394"/>
    </location>
</feature>
<dbReference type="InterPro" id="IPR018108">
    <property type="entry name" value="MCP_transmembrane"/>
</dbReference>
<keyword evidence="7 8" id="KW-0472">Membrane</keyword>
<keyword evidence="5" id="KW-0677">Repeat</keyword>
<evidence type="ECO:0000256" key="8">
    <source>
        <dbReference type="PROSITE-ProRule" id="PRU00282"/>
    </source>
</evidence>
<accession>A0A2Z7A3T8</accession>
<comment type="similarity">
    <text evidence="2 9">Belongs to the mitochondrial carrier (TC 2.A.29) family.</text>
</comment>
<dbReference type="SUPFAM" id="SSF103506">
    <property type="entry name" value="Mitochondrial carrier"/>
    <property type="match status" value="1"/>
</dbReference>
<keyword evidence="3 9" id="KW-0813">Transport</keyword>
<evidence type="ECO:0000256" key="3">
    <source>
        <dbReference type="ARBA" id="ARBA00022448"/>
    </source>
</evidence>
<feature type="repeat" description="Solcar" evidence="8">
    <location>
        <begin position="405"/>
        <end position="467"/>
    </location>
</feature>
<dbReference type="FunFam" id="1.50.40.10:FF:000162">
    <property type="entry name" value="Mitochondrial substrate carrier protein-like"/>
    <property type="match status" value="1"/>
</dbReference>
<dbReference type="PANTHER" id="PTHR45667">
    <property type="entry name" value="S-ADENOSYLMETHIONINE MITOCHONDRIAL CARRIER PROTEIN"/>
    <property type="match status" value="1"/>
</dbReference>
<evidence type="ECO:0000256" key="1">
    <source>
        <dbReference type="ARBA" id="ARBA00004141"/>
    </source>
</evidence>
<keyword evidence="4 8" id="KW-0812">Transmembrane</keyword>
<dbReference type="Gene3D" id="1.50.40.10">
    <property type="entry name" value="Mitochondrial carrier domain"/>
    <property type="match status" value="2"/>
</dbReference>
<keyword evidence="11" id="KW-1185">Reference proteome</keyword>
<name>A0A2Z7A3T8_9LAMI</name>
<dbReference type="Proteomes" id="UP000250235">
    <property type="component" value="Unassembled WGS sequence"/>
</dbReference>
<evidence type="ECO:0000256" key="2">
    <source>
        <dbReference type="ARBA" id="ARBA00006375"/>
    </source>
</evidence>
<protein>
    <submittedName>
        <fullName evidence="10">Mitochondrial substrate carrier family protein isoform 1</fullName>
    </submittedName>
</protein>
<dbReference type="Pfam" id="PF00153">
    <property type="entry name" value="Mito_carr"/>
    <property type="match status" value="3"/>
</dbReference>
<gene>
    <name evidence="10" type="ORF">F511_24892</name>
</gene>
<evidence type="ECO:0000313" key="10">
    <source>
        <dbReference type="EMBL" id="KZV16099.1"/>
    </source>
</evidence>
<feature type="repeat" description="Solcar" evidence="8">
    <location>
        <begin position="218"/>
        <end position="302"/>
    </location>
</feature>
<keyword evidence="6" id="KW-1133">Transmembrane helix</keyword>
<evidence type="ECO:0000256" key="6">
    <source>
        <dbReference type="ARBA" id="ARBA00022989"/>
    </source>
</evidence>
<evidence type="ECO:0000256" key="7">
    <source>
        <dbReference type="ARBA" id="ARBA00023136"/>
    </source>
</evidence>
<dbReference type="GO" id="GO:0016020">
    <property type="term" value="C:membrane"/>
    <property type="evidence" value="ECO:0007669"/>
    <property type="project" value="UniProtKB-SubCell"/>
</dbReference>
<reference evidence="10 11" key="1">
    <citation type="journal article" date="2015" name="Proc. Natl. Acad. Sci. U.S.A.">
        <title>The resurrection genome of Boea hygrometrica: A blueprint for survival of dehydration.</title>
        <authorList>
            <person name="Xiao L."/>
            <person name="Yang G."/>
            <person name="Zhang L."/>
            <person name="Yang X."/>
            <person name="Zhao S."/>
            <person name="Ji Z."/>
            <person name="Zhou Q."/>
            <person name="Hu M."/>
            <person name="Wang Y."/>
            <person name="Chen M."/>
            <person name="Xu Y."/>
            <person name="Jin H."/>
            <person name="Xiao X."/>
            <person name="Hu G."/>
            <person name="Bao F."/>
            <person name="Hu Y."/>
            <person name="Wan P."/>
            <person name="Li L."/>
            <person name="Deng X."/>
            <person name="Kuang T."/>
            <person name="Xiang C."/>
            <person name="Zhu J.K."/>
            <person name="Oliver M.J."/>
            <person name="He Y."/>
        </authorList>
    </citation>
    <scope>NUCLEOTIDE SEQUENCE [LARGE SCALE GENOMIC DNA]</scope>
    <source>
        <strain evidence="11">cv. XS01</strain>
    </source>
</reference>
<evidence type="ECO:0000313" key="11">
    <source>
        <dbReference type="Proteomes" id="UP000250235"/>
    </source>
</evidence>
<dbReference type="EMBL" id="KV019580">
    <property type="protein sequence ID" value="KZV16099.1"/>
    <property type="molecule type" value="Genomic_DNA"/>
</dbReference>
<evidence type="ECO:0000256" key="5">
    <source>
        <dbReference type="ARBA" id="ARBA00022737"/>
    </source>
</evidence>
<dbReference type="OrthoDB" id="10253709at2759"/>
<comment type="subcellular location">
    <subcellularLocation>
        <location evidence="1">Membrane</location>
        <topology evidence="1">Multi-pass membrane protein</topology>
    </subcellularLocation>
</comment>
<dbReference type="InterPro" id="IPR023395">
    <property type="entry name" value="MCP_dom_sf"/>
</dbReference>
<organism evidence="10 11">
    <name type="scientific">Dorcoceras hygrometricum</name>
    <dbReference type="NCBI Taxonomy" id="472368"/>
    <lineage>
        <taxon>Eukaryota</taxon>
        <taxon>Viridiplantae</taxon>
        <taxon>Streptophyta</taxon>
        <taxon>Embryophyta</taxon>
        <taxon>Tracheophyta</taxon>
        <taxon>Spermatophyta</taxon>
        <taxon>Magnoliopsida</taxon>
        <taxon>eudicotyledons</taxon>
        <taxon>Gunneridae</taxon>
        <taxon>Pentapetalae</taxon>
        <taxon>asterids</taxon>
        <taxon>lamiids</taxon>
        <taxon>Lamiales</taxon>
        <taxon>Gesneriaceae</taxon>
        <taxon>Didymocarpoideae</taxon>
        <taxon>Trichosporeae</taxon>
        <taxon>Loxocarpinae</taxon>
        <taxon>Dorcoceras</taxon>
    </lineage>
</organism>
<evidence type="ECO:0000256" key="9">
    <source>
        <dbReference type="RuleBase" id="RU000488"/>
    </source>
</evidence>
<dbReference type="AlphaFoldDB" id="A0A2Z7A3T8"/>
<proteinExistence type="inferred from homology"/>
<dbReference type="PROSITE" id="PS50920">
    <property type="entry name" value="SOLCAR"/>
    <property type="match status" value="3"/>
</dbReference>
<sequence>MQEKLEFFERNKKILPCYDSYSFWRQLQPRSTLMCAYSTESYVSGAGRMPKLGRTYRWMNETNLATTKNQILARIDDHVAHDHYTVHYSNSASGSVPAHTTCSTNNLRISGCDPEAIEPTDISRSVVANFDSNASTLCCGNDIVSAQNINTPILKIFPSSSDLDSQEPNLTSSIHQIKGQGYADALHEDTSSDGVIFFDADSKLETNLSAEEKPRYSVAKPEHAFAGAMAGIVVSLCLHPMDTVKTVVQSCRANQKPLHYIGRTIISERGVTGLYRGISSNIVSSAPISAVYTFTYESVKKNLLPILPKEYHSLAHCMAGGCASIATSFIFTPSERIKQQMQVGSHYRNSWNALIEVVQKGGLPSLYTGWGAVLCRNVPHSAIKFYTYESLKENMLPSVHPNAEANTSMTLVCGGLAGSIASLFTTPFDVAKTRLQTQIPGSVARYNGVFNTLLDIGKHEGLKGLYR</sequence>
<evidence type="ECO:0000256" key="4">
    <source>
        <dbReference type="ARBA" id="ARBA00022692"/>
    </source>
</evidence>